<dbReference type="Proteomes" id="UP000805193">
    <property type="component" value="Unassembled WGS sequence"/>
</dbReference>
<proteinExistence type="predicted"/>
<evidence type="ECO:0000313" key="2">
    <source>
        <dbReference type="Proteomes" id="UP000805193"/>
    </source>
</evidence>
<sequence>MVYCLEIVATPGKPWLMTPFFSPSSAAEVAYNASHSTTRSIVERTIGQLKRRFHCLHAELRMQPERCCDITVACCVLHNLAKTYPCSMPRTVLPEEVPVEPVAAGRDESNEARHARQDCPASGASCFSCGRAGHFANVCRSRPRVDHYQQQLAFPAGRRASVRNDYRRQAEPSPTGTPVQGITFPDYELPATICTVAPPDDFPERCRFCGGPCHQRKFCPAAHRRCFSCQKQGHLDRVCESRPRCLRLDRGGPSNPPTVFEFGRRRRRKMRHPSAQQSRPRGGTLPPEPPFPAAAPPAVPAAAPLVAAPSAAALPAAPPTVPVEILEPVPKENPSPGTSPDNSWSSSTTGDSPTVLAPPPVSVCSTPSPEPPEPLGQDTSTPRQDSRPHQAWLLPERLKDYFFVNFFSSSSFGQVREI</sequence>
<evidence type="ECO:0000313" key="1">
    <source>
        <dbReference type="EMBL" id="KAG0417009.1"/>
    </source>
</evidence>
<comment type="caution">
    <text evidence="1">The sequence shown here is derived from an EMBL/GenBank/DDBJ whole genome shotgun (WGS) entry which is preliminary data.</text>
</comment>
<protein>
    <submittedName>
        <fullName evidence="1">Uncharacterized protein</fullName>
    </submittedName>
</protein>
<name>A0AC60PBM0_IXOPE</name>
<gene>
    <name evidence="1" type="ORF">HPB47_005951</name>
</gene>
<accession>A0AC60PBM0</accession>
<reference evidence="1 2" key="1">
    <citation type="journal article" date="2020" name="Cell">
        <title>Large-Scale Comparative Analyses of Tick Genomes Elucidate Their Genetic Diversity and Vector Capacities.</title>
        <authorList>
            <consortium name="Tick Genome and Microbiome Consortium (TIGMIC)"/>
            <person name="Jia N."/>
            <person name="Wang J."/>
            <person name="Shi W."/>
            <person name="Du L."/>
            <person name="Sun Y."/>
            <person name="Zhan W."/>
            <person name="Jiang J.F."/>
            <person name="Wang Q."/>
            <person name="Zhang B."/>
            <person name="Ji P."/>
            <person name="Bell-Sakyi L."/>
            <person name="Cui X.M."/>
            <person name="Yuan T.T."/>
            <person name="Jiang B.G."/>
            <person name="Yang W.F."/>
            <person name="Lam T.T."/>
            <person name="Chang Q.C."/>
            <person name="Ding S.J."/>
            <person name="Wang X.J."/>
            <person name="Zhu J.G."/>
            <person name="Ruan X.D."/>
            <person name="Zhao L."/>
            <person name="Wei J.T."/>
            <person name="Ye R.Z."/>
            <person name="Que T.C."/>
            <person name="Du C.H."/>
            <person name="Zhou Y.H."/>
            <person name="Cheng J.X."/>
            <person name="Dai P.F."/>
            <person name="Guo W.B."/>
            <person name="Han X.H."/>
            <person name="Huang E.J."/>
            <person name="Li L.F."/>
            <person name="Wei W."/>
            <person name="Gao Y.C."/>
            <person name="Liu J.Z."/>
            <person name="Shao H.Z."/>
            <person name="Wang X."/>
            <person name="Wang C.C."/>
            <person name="Yang T.C."/>
            <person name="Huo Q.B."/>
            <person name="Li W."/>
            <person name="Chen H.Y."/>
            <person name="Chen S.E."/>
            <person name="Zhou L.G."/>
            <person name="Ni X.B."/>
            <person name="Tian J.H."/>
            <person name="Sheng Y."/>
            <person name="Liu T."/>
            <person name="Pan Y.S."/>
            <person name="Xia L.Y."/>
            <person name="Li J."/>
            <person name="Zhao F."/>
            <person name="Cao W.C."/>
        </authorList>
    </citation>
    <scope>NUCLEOTIDE SEQUENCE [LARGE SCALE GENOMIC DNA]</scope>
    <source>
        <strain evidence="1">Iper-2018</strain>
    </source>
</reference>
<dbReference type="EMBL" id="JABSTQ010010898">
    <property type="protein sequence ID" value="KAG0417009.1"/>
    <property type="molecule type" value="Genomic_DNA"/>
</dbReference>
<organism evidence="1 2">
    <name type="scientific">Ixodes persulcatus</name>
    <name type="common">Taiga tick</name>
    <dbReference type="NCBI Taxonomy" id="34615"/>
    <lineage>
        <taxon>Eukaryota</taxon>
        <taxon>Metazoa</taxon>
        <taxon>Ecdysozoa</taxon>
        <taxon>Arthropoda</taxon>
        <taxon>Chelicerata</taxon>
        <taxon>Arachnida</taxon>
        <taxon>Acari</taxon>
        <taxon>Parasitiformes</taxon>
        <taxon>Ixodida</taxon>
        <taxon>Ixodoidea</taxon>
        <taxon>Ixodidae</taxon>
        <taxon>Ixodinae</taxon>
        <taxon>Ixodes</taxon>
    </lineage>
</organism>
<keyword evidence="2" id="KW-1185">Reference proteome</keyword>